<dbReference type="FunFam" id="2.70.70.10:FF:000006">
    <property type="entry name" value="M23 family peptidase"/>
    <property type="match status" value="1"/>
</dbReference>
<accession>A0A9D7SE97</accession>
<dbReference type="Gene3D" id="2.70.70.10">
    <property type="entry name" value="Glucose Permease (Domain IIA)"/>
    <property type="match status" value="1"/>
</dbReference>
<dbReference type="SUPFAM" id="SSF51261">
    <property type="entry name" value="Duplicated hybrid motif"/>
    <property type="match status" value="1"/>
</dbReference>
<comment type="caution">
    <text evidence="3">The sequence shown here is derived from an EMBL/GenBank/DDBJ whole genome shotgun (WGS) entry which is preliminary data.</text>
</comment>
<keyword evidence="1" id="KW-0812">Transmembrane</keyword>
<dbReference type="PANTHER" id="PTHR21666">
    <property type="entry name" value="PEPTIDASE-RELATED"/>
    <property type="match status" value="1"/>
</dbReference>
<keyword evidence="1" id="KW-0472">Membrane</keyword>
<dbReference type="AlphaFoldDB" id="A0A9D7SE97"/>
<dbReference type="InterPro" id="IPR050570">
    <property type="entry name" value="Cell_wall_metabolism_enzyme"/>
</dbReference>
<sequence length="327" mass="37159">MRSEKYEYNPQTLQFEKVKITKKSVLLRVFTFLSSVIVTTLLFYFMTSEYFPSPREKALKKEITQMDYQFLLMKDQLERANKVLTNLQNRDAKVHRVLFGMDPIDPSVWNGGVGGHDPYAWTSQLRNSSGTVKDAKQYLDKLERQIYLQSKSLDTIEKLTRTREDMIASIPSIKPVRLDHLSRGVQQLSGFGIRLHPVHKVNKMHAGIDFTAPEGTSIQSTGDGKVIRIENKPSGYGKSVLISHGFGYETLYAHMQSIKVREGQKVKKGEIIGTIGNTGTSTGAHCHYEVHFNKKPVNPIHYCLDGLTPLEYQEMVEKAEIANQSFD</sequence>
<dbReference type="EMBL" id="JADKFW010000021">
    <property type="protein sequence ID" value="MBK9719569.1"/>
    <property type="molecule type" value="Genomic_DNA"/>
</dbReference>
<dbReference type="Pfam" id="PF01551">
    <property type="entry name" value="Peptidase_M23"/>
    <property type="match status" value="1"/>
</dbReference>
<gene>
    <name evidence="3" type="ORF">IPO85_19040</name>
</gene>
<dbReference type="PANTHER" id="PTHR21666:SF270">
    <property type="entry name" value="MUREIN HYDROLASE ACTIVATOR ENVC"/>
    <property type="match status" value="1"/>
</dbReference>
<feature type="domain" description="M23ase beta-sheet core" evidence="2">
    <location>
        <begin position="203"/>
        <end position="299"/>
    </location>
</feature>
<dbReference type="GO" id="GO:0004222">
    <property type="term" value="F:metalloendopeptidase activity"/>
    <property type="evidence" value="ECO:0007669"/>
    <property type="project" value="TreeGrafter"/>
</dbReference>
<protein>
    <submittedName>
        <fullName evidence="3">M23 family metallopeptidase</fullName>
    </submittedName>
</protein>
<evidence type="ECO:0000256" key="1">
    <source>
        <dbReference type="SAM" id="Phobius"/>
    </source>
</evidence>
<dbReference type="CDD" id="cd12797">
    <property type="entry name" value="M23_peptidase"/>
    <property type="match status" value="1"/>
</dbReference>
<evidence type="ECO:0000313" key="4">
    <source>
        <dbReference type="Proteomes" id="UP000808349"/>
    </source>
</evidence>
<reference evidence="3 4" key="1">
    <citation type="submission" date="2020-10" db="EMBL/GenBank/DDBJ databases">
        <title>Connecting structure to function with the recovery of over 1000 high-quality activated sludge metagenome-assembled genomes encoding full-length rRNA genes using long-read sequencing.</title>
        <authorList>
            <person name="Singleton C.M."/>
            <person name="Petriglieri F."/>
            <person name="Kristensen J.M."/>
            <person name="Kirkegaard R.H."/>
            <person name="Michaelsen T.Y."/>
            <person name="Andersen M.H."/>
            <person name="Karst S.M."/>
            <person name="Dueholm M.S."/>
            <person name="Nielsen P.H."/>
            <person name="Albertsen M."/>
        </authorList>
    </citation>
    <scope>NUCLEOTIDE SEQUENCE [LARGE SCALE GENOMIC DNA]</scope>
    <source>
        <strain evidence="3">Ribe_18-Q3-R11-54_BAT3C.373</strain>
    </source>
</reference>
<proteinExistence type="predicted"/>
<keyword evidence="1" id="KW-1133">Transmembrane helix</keyword>
<organism evidence="3 4">
    <name type="scientific">Candidatus Defluviibacterium haderslevense</name>
    <dbReference type="NCBI Taxonomy" id="2981993"/>
    <lineage>
        <taxon>Bacteria</taxon>
        <taxon>Pseudomonadati</taxon>
        <taxon>Bacteroidota</taxon>
        <taxon>Saprospiria</taxon>
        <taxon>Saprospirales</taxon>
        <taxon>Saprospiraceae</taxon>
        <taxon>Candidatus Defluviibacterium</taxon>
    </lineage>
</organism>
<evidence type="ECO:0000313" key="3">
    <source>
        <dbReference type="EMBL" id="MBK9719569.1"/>
    </source>
</evidence>
<dbReference type="InterPro" id="IPR011055">
    <property type="entry name" value="Dup_hybrid_motif"/>
</dbReference>
<feature type="transmembrane region" description="Helical" evidence="1">
    <location>
        <begin position="25"/>
        <end position="46"/>
    </location>
</feature>
<dbReference type="Proteomes" id="UP000808349">
    <property type="component" value="Unassembled WGS sequence"/>
</dbReference>
<name>A0A9D7SE97_9BACT</name>
<evidence type="ECO:0000259" key="2">
    <source>
        <dbReference type="Pfam" id="PF01551"/>
    </source>
</evidence>
<dbReference type="InterPro" id="IPR016047">
    <property type="entry name" value="M23ase_b-sheet_dom"/>
</dbReference>